<dbReference type="EMBL" id="CP002542">
    <property type="protein sequence ID" value="AEA44753.1"/>
    <property type="molecule type" value="Genomic_DNA"/>
</dbReference>
<evidence type="ECO:0000256" key="6">
    <source>
        <dbReference type="ARBA" id="ARBA00023239"/>
    </source>
</evidence>
<dbReference type="Pfam" id="PF05090">
    <property type="entry name" value="HTTM"/>
    <property type="match status" value="1"/>
</dbReference>
<feature type="transmembrane region" description="Helical" evidence="7">
    <location>
        <begin position="197"/>
        <end position="222"/>
    </location>
</feature>
<dbReference type="InterPro" id="IPR053934">
    <property type="entry name" value="HTTM_dom"/>
</dbReference>
<accession>F2IGX2</accession>
<keyword evidence="10" id="KW-1185">Reference proteome</keyword>
<feature type="transmembrane region" description="Helical" evidence="7">
    <location>
        <begin position="157"/>
        <end position="177"/>
    </location>
</feature>
<feature type="domain" description="HTTM-like" evidence="8">
    <location>
        <begin position="12"/>
        <end position="272"/>
    </location>
</feature>
<evidence type="ECO:0000256" key="4">
    <source>
        <dbReference type="ARBA" id="ARBA00023136"/>
    </source>
</evidence>
<dbReference type="PANTHER" id="PTHR12639">
    <property type="entry name" value="VITAMIN K-DEPENDENT GAMMA-CARBOXYLASE"/>
    <property type="match status" value="1"/>
</dbReference>
<dbReference type="AlphaFoldDB" id="F2IGX2"/>
<dbReference type="GO" id="GO:0008488">
    <property type="term" value="F:gamma-glutamyl carboxylase activity"/>
    <property type="evidence" value="ECO:0007669"/>
    <property type="project" value="InterPro"/>
</dbReference>
<dbReference type="OrthoDB" id="341137at2"/>
<dbReference type="InterPro" id="IPR007782">
    <property type="entry name" value="VKG_COase"/>
</dbReference>
<evidence type="ECO:0000259" key="8">
    <source>
        <dbReference type="SMART" id="SM00752"/>
    </source>
</evidence>
<dbReference type="InterPro" id="IPR053935">
    <property type="entry name" value="VKGC_lumenal_dom"/>
</dbReference>
<dbReference type="GO" id="GO:0012505">
    <property type="term" value="C:endomembrane system"/>
    <property type="evidence" value="ECO:0007669"/>
    <property type="project" value="UniProtKB-SubCell"/>
</dbReference>
<dbReference type="STRING" id="755732.Fluta_2773"/>
<keyword evidence="4 7" id="KW-0472">Membrane</keyword>
<sequence length="455" mass="53678" precursor="true">MVINKRWSNFLFKEVSISPLIAFRIIIGILFLFSTVRFILNGWVKQLYIDPPFHFSYLGFDWVKPLAGNGMYLPFIAMIVASLGIIFGAFYRFSTSLFFLAFTYVELLDKSYYLNHYYFVSLIAFLLIWMPANAQFSLDAKRNPSIQRETIPQWPIFLLRFQLGIVYCFAGIAKLNADWLFEAQPLRLWLQAFRDLPLVGNLFATSWVAFGFSWFSCFYDLTIPFFLSKNKTRVVAYVFVVVFHVITWLLFPIGVFPWVMICSTLIFFPASFHDRWLNKLKNWFRWKSVSAKISSPASKTVFIFTSIFLIIQIILPFRYLLYPNGLFWHEEGFRFSWRVMLVEKKGYATFYVEDPKTRNSIEISNEDYLSPQQIDQMSRQPDMILQFAHFLGNKYADTTFHFGSKSVHLSRPRVTADVYVTLNGRPNQHFVGRETDLMKEHYNLKHRKWIIPLKN</sequence>
<organism evidence="9 10">
    <name type="scientific">Fluviicola taffensis (strain DSM 16823 / NCIMB 13979 / RW262)</name>
    <dbReference type="NCBI Taxonomy" id="755732"/>
    <lineage>
        <taxon>Bacteria</taxon>
        <taxon>Pseudomonadati</taxon>
        <taxon>Bacteroidota</taxon>
        <taxon>Flavobacteriia</taxon>
        <taxon>Flavobacteriales</taxon>
        <taxon>Crocinitomicaceae</taxon>
        <taxon>Fluviicola</taxon>
    </lineage>
</organism>
<dbReference type="RefSeq" id="WP_013687522.1">
    <property type="nucleotide sequence ID" value="NC_015321.1"/>
</dbReference>
<evidence type="ECO:0000256" key="2">
    <source>
        <dbReference type="ARBA" id="ARBA00022692"/>
    </source>
</evidence>
<feature type="transmembrane region" description="Helical" evidence="7">
    <location>
        <begin position="301"/>
        <end position="321"/>
    </location>
</feature>
<evidence type="ECO:0000256" key="1">
    <source>
        <dbReference type="ARBA" id="ARBA00004127"/>
    </source>
</evidence>
<keyword evidence="6" id="KW-0456">Lyase</keyword>
<evidence type="ECO:0000256" key="7">
    <source>
        <dbReference type="SAM" id="Phobius"/>
    </source>
</evidence>
<dbReference type="HOGENOM" id="CLU_020495_1_0_10"/>
<dbReference type="GO" id="GO:0019842">
    <property type="term" value="F:vitamin binding"/>
    <property type="evidence" value="ECO:0007669"/>
    <property type="project" value="TreeGrafter"/>
</dbReference>
<protein>
    <submittedName>
        <fullName evidence="9">HTTM domain protein</fullName>
    </submittedName>
</protein>
<evidence type="ECO:0000256" key="3">
    <source>
        <dbReference type="ARBA" id="ARBA00022989"/>
    </source>
</evidence>
<dbReference type="InterPro" id="IPR011020">
    <property type="entry name" value="HTTM-like"/>
</dbReference>
<gene>
    <name evidence="9" type="ordered locus">Fluta_2773</name>
</gene>
<name>F2IGX2_FLUTR</name>
<feature type="transmembrane region" description="Helical" evidence="7">
    <location>
        <begin position="117"/>
        <end position="136"/>
    </location>
</feature>
<evidence type="ECO:0000313" key="10">
    <source>
        <dbReference type="Proteomes" id="UP000007463"/>
    </source>
</evidence>
<reference evidence="9 10" key="1">
    <citation type="journal article" date="2011" name="Stand. Genomic Sci.">
        <title>Complete genome sequence of the gliding freshwater bacterium Fluviicola taffensis type strain (RW262).</title>
        <authorList>
            <person name="Woyke T."/>
            <person name="Chertkov O."/>
            <person name="Lapidus A."/>
            <person name="Nolan M."/>
            <person name="Lucas S."/>
            <person name="Del Rio T.G."/>
            <person name="Tice H."/>
            <person name="Cheng J.F."/>
            <person name="Tapia R."/>
            <person name="Han C."/>
            <person name="Goodwin L."/>
            <person name="Pitluck S."/>
            <person name="Liolios K."/>
            <person name="Pagani I."/>
            <person name="Ivanova N."/>
            <person name="Huntemann M."/>
            <person name="Mavromatis K."/>
            <person name="Mikhailova N."/>
            <person name="Pati A."/>
            <person name="Chen A."/>
            <person name="Palaniappan K."/>
            <person name="Land M."/>
            <person name="Hauser L."/>
            <person name="Brambilla E.M."/>
            <person name="Rohde M."/>
            <person name="Mwirichia R."/>
            <person name="Sikorski J."/>
            <person name="Tindall B.J."/>
            <person name="Goker M."/>
            <person name="Bristow J."/>
            <person name="Eisen J.A."/>
            <person name="Markowitz V."/>
            <person name="Hugenholtz P."/>
            <person name="Klenk H.P."/>
            <person name="Kyrpides N.C."/>
        </authorList>
    </citation>
    <scope>NUCLEOTIDE SEQUENCE [LARGE SCALE GENOMIC DNA]</scope>
    <source>
        <strain evidence="10">DSM 16823 / RW262 / RW262</strain>
    </source>
</reference>
<proteinExistence type="predicted"/>
<evidence type="ECO:0000313" key="9">
    <source>
        <dbReference type="EMBL" id="AEA44753.1"/>
    </source>
</evidence>
<keyword evidence="5" id="KW-1015">Disulfide bond</keyword>
<feature type="transmembrane region" description="Helical" evidence="7">
    <location>
        <begin position="20"/>
        <end position="40"/>
    </location>
</feature>
<dbReference type="SMART" id="SM00752">
    <property type="entry name" value="HTTM"/>
    <property type="match status" value="1"/>
</dbReference>
<keyword evidence="2 7" id="KW-0812">Transmembrane</keyword>
<dbReference type="eggNOG" id="COG3250">
    <property type="taxonomic scope" value="Bacteria"/>
</dbReference>
<dbReference type="Proteomes" id="UP000007463">
    <property type="component" value="Chromosome"/>
</dbReference>
<evidence type="ECO:0000256" key="5">
    <source>
        <dbReference type="ARBA" id="ARBA00023157"/>
    </source>
</evidence>
<dbReference type="Pfam" id="PF22777">
    <property type="entry name" value="VKGC_lumenal_dom"/>
    <property type="match status" value="1"/>
</dbReference>
<keyword evidence="3 7" id="KW-1133">Transmembrane helix</keyword>
<feature type="transmembrane region" description="Helical" evidence="7">
    <location>
        <begin position="72"/>
        <end position="105"/>
    </location>
</feature>
<feature type="transmembrane region" description="Helical" evidence="7">
    <location>
        <begin position="257"/>
        <end position="277"/>
    </location>
</feature>
<comment type="subcellular location">
    <subcellularLocation>
        <location evidence="1">Endomembrane system</location>
        <topology evidence="1">Multi-pass membrane protein</topology>
    </subcellularLocation>
</comment>
<dbReference type="KEGG" id="fte:Fluta_2773"/>
<feature type="transmembrane region" description="Helical" evidence="7">
    <location>
        <begin position="234"/>
        <end position="251"/>
    </location>
</feature>
<dbReference type="PANTHER" id="PTHR12639:SF7">
    <property type="entry name" value="HTTM DOMAIN-CONTAINING PROTEIN"/>
    <property type="match status" value="1"/>
</dbReference>
<reference evidence="10" key="2">
    <citation type="submission" date="2011-02" db="EMBL/GenBank/DDBJ databases">
        <title>The complete genome of Fluviicola taffensis DSM 16823.</title>
        <authorList>
            <consortium name="US DOE Joint Genome Institute (JGI-PGF)"/>
            <person name="Lucas S."/>
            <person name="Copeland A."/>
            <person name="Lapidus A."/>
            <person name="Bruce D."/>
            <person name="Goodwin L."/>
            <person name="Pitluck S."/>
            <person name="Kyrpides N."/>
            <person name="Mavromatis K."/>
            <person name="Ivanova N."/>
            <person name="Mikhailova N."/>
            <person name="Pagani I."/>
            <person name="Chertkov O."/>
            <person name="Detter J.C."/>
            <person name="Han C."/>
            <person name="Tapia R."/>
            <person name="Land M."/>
            <person name="Hauser L."/>
            <person name="Markowitz V."/>
            <person name="Cheng J.-F."/>
            <person name="Hugenholtz P."/>
            <person name="Woyke T."/>
            <person name="Wu D."/>
            <person name="Tindall B."/>
            <person name="Pomrenke H.G."/>
            <person name="Brambilla E."/>
            <person name="Klenk H.-P."/>
            <person name="Eisen J.A."/>
        </authorList>
    </citation>
    <scope>NUCLEOTIDE SEQUENCE [LARGE SCALE GENOMIC DNA]</scope>
    <source>
        <strain evidence="10">DSM 16823 / RW262 / RW262</strain>
    </source>
</reference>